<dbReference type="InterPro" id="IPR050317">
    <property type="entry name" value="Plant_Fungal_Acyltransferase"/>
</dbReference>
<name>A0AAQ3T3G8_PASNO</name>
<reference evidence="5 6" key="1">
    <citation type="submission" date="2024-02" db="EMBL/GenBank/DDBJ databases">
        <title>High-quality chromosome-scale genome assembly of Pensacola bahiagrass (Paspalum notatum Flugge var. saurae).</title>
        <authorList>
            <person name="Vega J.M."/>
            <person name="Podio M."/>
            <person name="Orjuela J."/>
            <person name="Siena L.A."/>
            <person name="Pessino S.C."/>
            <person name="Combes M.C."/>
            <person name="Mariac C."/>
            <person name="Albertini E."/>
            <person name="Pupilli F."/>
            <person name="Ortiz J.P.A."/>
            <person name="Leblanc O."/>
        </authorList>
    </citation>
    <scope>NUCLEOTIDE SEQUENCE [LARGE SCALE GENOMIC DNA]</scope>
    <source>
        <strain evidence="5">R1</strain>
        <tissue evidence="5">Leaf</tissue>
    </source>
</reference>
<feature type="region of interest" description="Disordered" evidence="4">
    <location>
        <begin position="183"/>
        <end position="221"/>
    </location>
</feature>
<organism evidence="5 6">
    <name type="scientific">Paspalum notatum var. saurae</name>
    <dbReference type="NCBI Taxonomy" id="547442"/>
    <lineage>
        <taxon>Eukaryota</taxon>
        <taxon>Viridiplantae</taxon>
        <taxon>Streptophyta</taxon>
        <taxon>Embryophyta</taxon>
        <taxon>Tracheophyta</taxon>
        <taxon>Spermatophyta</taxon>
        <taxon>Magnoliopsida</taxon>
        <taxon>Liliopsida</taxon>
        <taxon>Poales</taxon>
        <taxon>Poaceae</taxon>
        <taxon>PACMAD clade</taxon>
        <taxon>Panicoideae</taxon>
        <taxon>Andropogonodae</taxon>
        <taxon>Paspaleae</taxon>
        <taxon>Paspalinae</taxon>
        <taxon>Paspalum</taxon>
    </lineage>
</organism>
<accession>A0AAQ3T3G8</accession>
<gene>
    <name evidence="5" type="ORF">U9M48_015061</name>
</gene>
<keyword evidence="3" id="KW-0012">Acyltransferase</keyword>
<evidence type="ECO:0000313" key="6">
    <source>
        <dbReference type="Proteomes" id="UP001341281"/>
    </source>
</evidence>
<dbReference type="PANTHER" id="PTHR31642:SF45">
    <property type="entry name" value="PUTRESCINE HYDROXYCINNAMOYLTRANSFERASE 3"/>
    <property type="match status" value="1"/>
</dbReference>
<dbReference type="FunFam" id="3.30.559.10:FF:000008">
    <property type="entry name" value="Tryptamine hydroxycinnamoyl transferase"/>
    <property type="match status" value="2"/>
</dbReference>
<dbReference type="AlphaFoldDB" id="A0AAQ3T3G8"/>
<dbReference type="Proteomes" id="UP001341281">
    <property type="component" value="Chromosome 03"/>
</dbReference>
<evidence type="ECO:0000313" key="5">
    <source>
        <dbReference type="EMBL" id="WVZ65745.1"/>
    </source>
</evidence>
<proteinExistence type="inferred from homology"/>
<dbReference type="PANTHER" id="PTHR31642">
    <property type="entry name" value="TRICHOTHECENE 3-O-ACETYLTRANSFERASE"/>
    <property type="match status" value="1"/>
</dbReference>
<evidence type="ECO:0000256" key="4">
    <source>
        <dbReference type="SAM" id="MobiDB-lite"/>
    </source>
</evidence>
<evidence type="ECO:0000256" key="3">
    <source>
        <dbReference type="ARBA" id="ARBA00023315"/>
    </source>
</evidence>
<dbReference type="Gene3D" id="3.30.559.10">
    <property type="entry name" value="Chloramphenicol acetyltransferase-like domain"/>
    <property type="match status" value="4"/>
</dbReference>
<dbReference type="GO" id="GO:0016747">
    <property type="term" value="F:acyltransferase activity, transferring groups other than amino-acyl groups"/>
    <property type="evidence" value="ECO:0007669"/>
    <property type="project" value="UniProtKB-ARBA"/>
</dbReference>
<dbReference type="InterPro" id="IPR023213">
    <property type="entry name" value="CAT-like_dom_sf"/>
</dbReference>
<keyword evidence="6" id="KW-1185">Reference proteome</keyword>
<keyword evidence="2" id="KW-0808">Transferase</keyword>
<evidence type="ECO:0000256" key="1">
    <source>
        <dbReference type="ARBA" id="ARBA00009861"/>
    </source>
</evidence>
<protein>
    <submittedName>
        <fullName evidence="5">Uncharacterized protein</fullName>
    </submittedName>
</protein>
<evidence type="ECO:0000256" key="2">
    <source>
        <dbReference type="ARBA" id="ARBA00022679"/>
    </source>
</evidence>
<comment type="similarity">
    <text evidence="1">Belongs to the plant acyltransferase family.</text>
</comment>
<feature type="non-terminal residue" evidence="5">
    <location>
        <position position="901"/>
    </location>
</feature>
<sequence length="901" mass="97883">MEVKILSSKLVKPSYGNAATAPAVAADEYIPLSIFDKVTYNMQMAIIYAFPPPAPSTAAIEKGLATVLAEYRAFAGQLGEAPDGTPAVLLNDHGARLVEAAVDADLVDMAPAKPTPELLRLHPDLEQERQEVVLLQLTRFRCGSLAVGFTSNHVVADGHATSNFLVAWGRATRGLPTGPSPVHHHAGLFKPRASPRVDHDHRSREYRLQQQHGSGHGAAENVDDSSSIVIHKAHFTKDFIAGLRARASEGRPGRPFSRFETILAHLWRAMTRARGLSPHETSQIRLSVDGRHRLGLPDEYFGNLVLWAFPTATVAELLGRPLKHAAQVIHDEVARVDGSYFRSFVDFATSGTVEREGLAPSAVCKDVLCPNGEVDSWLTFPFYDLDFGTGSPTYFMPSYFPTEGMLFLVPSYIGDGSVDAFVPVFQHNLEAFKECCYAMDDSKVVRPSYPAGTPRPDTTEHVPSSVFDKATYHIQMAIIYAFSPPGPSAADIERGLAAVLGVYRLFAGQVRPGPDGAPGVLLNDHGARLVEAAVDGAHLADIAPTKPSPVVLQLHPDLEGPIDEVVQVQLTRFACGSLVVGFTANHAVADGHSTSDFLVAWGRAARGLPVVGQHPPPVHHHPDLFPPRHPPQVDFQHRGVEYYRPAPSAAAQTHHGGDSQHGIVIHKAHFTKDFIAGLRAWASEGRGRPFSRFETVLAHVWRTMTRARGLANPLQTSTIRISVDGRPRLAAPAGYFGNLVLWAFPRATVGDLLNRPLKHAAQVIHDAVARVDGAYFQSFVDFATSGAVEKEGLEPTAVLKDVLCPDLEVDSWLTFPFYDLDFGAGSPSYFMPSYFPTEGMLFLVPSYLGDGSMDAFVPVFEHNLEAFKQCCYSMECVAPADVLLVQIRSSDETMAAGVGVE</sequence>
<dbReference type="EMBL" id="CP144747">
    <property type="protein sequence ID" value="WVZ65745.1"/>
    <property type="molecule type" value="Genomic_DNA"/>
</dbReference>
<feature type="compositionally biased region" description="Basic and acidic residues" evidence="4">
    <location>
        <begin position="195"/>
        <end position="207"/>
    </location>
</feature>
<dbReference type="Pfam" id="PF02458">
    <property type="entry name" value="Transferase"/>
    <property type="match status" value="2"/>
</dbReference>
<dbReference type="FunFam" id="3.30.559.10:FF:000014">
    <property type="entry name" value="Tryptamine hydroxycinnamoyl transferase"/>
    <property type="match status" value="1"/>
</dbReference>